<protein>
    <submittedName>
        <fullName evidence="1">Uncharacterized protein</fullName>
    </submittedName>
</protein>
<accession>A0A498HP02</accession>
<evidence type="ECO:0000313" key="2">
    <source>
        <dbReference type="Proteomes" id="UP000290289"/>
    </source>
</evidence>
<evidence type="ECO:0000313" key="1">
    <source>
        <dbReference type="EMBL" id="RXH70891.1"/>
    </source>
</evidence>
<comment type="caution">
    <text evidence="1">The sequence shown here is derived from an EMBL/GenBank/DDBJ whole genome shotgun (WGS) entry which is preliminary data.</text>
</comment>
<name>A0A498HP02_MALDO</name>
<gene>
    <name evidence="1" type="ORF">DVH24_015513</name>
</gene>
<proteinExistence type="predicted"/>
<organism evidence="1 2">
    <name type="scientific">Malus domestica</name>
    <name type="common">Apple</name>
    <name type="synonym">Pyrus malus</name>
    <dbReference type="NCBI Taxonomy" id="3750"/>
    <lineage>
        <taxon>Eukaryota</taxon>
        <taxon>Viridiplantae</taxon>
        <taxon>Streptophyta</taxon>
        <taxon>Embryophyta</taxon>
        <taxon>Tracheophyta</taxon>
        <taxon>Spermatophyta</taxon>
        <taxon>Magnoliopsida</taxon>
        <taxon>eudicotyledons</taxon>
        <taxon>Gunneridae</taxon>
        <taxon>Pentapetalae</taxon>
        <taxon>rosids</taxon>
        <taxon>fabids</taxon>
        <taxon>Rosales</taxon>
        <taxon>Rosaceae</taxon>
        <taxon>Amygdaloideae</taxon>
        <taxon>Maleae</taxon>
        <taxon>Malus</taxon>
    </lineage>
</organism>
<dbReference type="EMBL" id="RDQH01000342">
    <property type="protein sequence ID" value="RXH70891.1"/>
    <property type="molecule type" value="Genomic_DNA"/>
</dbReference>
<reference evidence="1 2" key="1">
    <citation type="submission" date="2018-10" db="EMBL/GenBank/DDBJ databases">
        <title>A high-quality apple genome assembly.</title>
        <authorList>
            <person name="Hu J."/>
        </authorList>
    </citation>
    <scope>NUCLEOTIDE SEQUENCE [LARGE SCALE GENOMIC DNA]</scope>
    <source>
        <strain evidence="2">cv. HFTH1</strain>
        <tissue evidence="1">Young leaf</tissue>
    </source>
</reference>
<dbReference type="AlphaFoldDB" id="A0A498HP02"/>
<dbReference type="Proteomes" id="UP000290289">
    <property type="component" value="Chromosome 16"/>
</dbReference>
<keyword evidence="2" id="KW-1185">Reference proteome</keyword>
<sequence length="153" mass="17149">MPYAVSTRAGKEHLMPCAVLTRANENFKPLERLMPCVPQGVLGQAFRRSNFDDFDNHLACFCCYLRLHHAAINWCLIDGEGDSVTSMPSMSKFGFSSKEFMEVNSKEHLMPYAILACAGEAFKPLERLMPCAVLAHAGEDFKPLETLSWLCDI</sequence>